<dbReference type="Gene3D" id="1.20.1280.50">
    <property type="match status" value="1"/>
</dbReference>
<proteinExistence type="predicted"/>
<dbReference type="RefSeq" id="XP_056518501.1">
    <property type="nucleotide sequence ID" value="XM_056668671.1"/>
</dbReference>
<dbReference type="InterPro" id="IPR036047">
    <property type="entry name" value="F-box-like_dom_sf"/>
</dbReference>
<gene>
    <name evidence="2" type="ORF">N7515_007927</name>
</gene>
<dbReference type="EMBL" id="JAPQKL010000006">
    <property type="protein sequence ID" value="KAJ5124102.1"/>
    <property type="molecule type" value="Genomic_DNA"/>
</dbReference>
<reference evidence="2" key="1">
    <citation type="submission" date="2022-11" db="EMBL/GenBank/DDBJ databases">
        <authorList>
            <person name="Petersen C."/>
        </authorList>
    </citation>
    <scope>NUCLEOTIDE SEQUENCE</scope>
    <source>
        <strain evidence="2">IBT 22155</strain>
    </source>
</reference>
<dbReference type="CDD" id="cd09917">
    <property type="entry name" value="F-box_SF"/>
    <property type="match status" value="1"/>
</dbReference>
<organism evidence="2 3">
    <name type="scientific">Penicillium bovifimosum</name>
    <dbReference type="NCBI Taxonomy" id="126998"/>
    <lineage>
        <taxon>Eukaryota</taxon>
        <taxon>Fungi</taxon>
        <taxon>Dikarya</taxon>
        <taxon>Ascomycota</taxon>
        <taxon>Pezizomycotina</taxon>
        <taxon>Eurotiomycetes</taxon>
        <taxon>Eurotiomycetidae</taxon>
        <taxon>Eurotiales</taxon>
        <taxon>Aspergillaceae</taxon>
        <taxon>Penicillium</taxon>
    </lineage>
</organism>
<evidence type="ECO:0000313" key="3">
    <source>
        <dbReference type="Proteomes" id="UP001149079"/>
    </source>
</evidence>
<keyword evidence="3" id="KW-1185">Reference proteome</keyword>
<evidence type="ECO:0000313" key="2">
    <source>
        <dbReference type="EMBL" id="KAJ5124102.1"/>
    </source>
</evidence>
<accession>A0A9W9GMD8</accession>
<dbReference type="GeneID" id="81407841"/>
<dbReference type="Pfam" id="PF12937">
    <property type="entry name" value="F-box-like"/>
    <property type="match status" value="1"/>
</dbReference>
<feature type="domain" description="F-box" evidence="1">
    <location>
        <begin position="4"/>
        <end position="62"/>
    </location>
</feature>
<name>A0A9W9GMD8_9EURO</name>
<sequence length="227" mass="26387">MANLQDLPQELLQEILSFIADPYGWLEDDFDLDNGDGTDDLCNICLVSRNFRELAQPLLFRNFMDKDEDRDCDKTICFTKAIYARPDLGEHVRYISIAPLADEYFDSHMCIEQRHIKFYEGVIKDLQLGDVEKDWIRAMNNNHLGLFIALLVNKTPNLRSLHMPVGGTDFEPFPVFFRRDPSFLSNLTTVGIESADREMGFPMQHHQELLSLPKLKKNDSYSRYFAR</sequence>
<dbReference type="SUPFAM" id="SSF81383">
    <property type="entry name" value="F-box domain"/>
    <property type="match status" value="1"/>
</dbReference>
<dbReference type="OrthoDB" id="2520703at2759"/>
<reference evidence="2" key="2">
    <citation type="journal article" date="2023" name="IMA Fungus">
        <title>Comparative genomic study of the Penicillium genus elucidates a diverse pangenome and 15 lateral gene transfer events.</title>
        <authorList>
            <person name="Petersen C."/>
            <person name="Sorensen T."/>
            <person name="Nielsen M.R."/>
            <person name="Sondergaard T.E."/>
            <person name="Sorensen J.L."/>
            <person name="Fitzpatrick D.A."/>
            <person name="Frisvad J.C."/>
            <person name="Nielsen K.L."/>
        </authorList>
    </citation>
    <scope>NUCLEOTIDE SEQUENCE</scope>
    <source>
        <strain evidence="2">IBT 22155</strain>
    </source>
</reference>
<dbReference type="Proteomes" id="UP001149079">
    <property type="component" value="Unassembled WGS sequence"/>
</dbReference>
<dbReference type="AlphaFoldDB" id="A0A9W9GMD8"/>
<protein>
    <recommendedName>
        <fullName evidence="1">F-box domain-containing protein</fullName>
    </recommendedName>
</protein>
<evidence type="ECO:0000259" key="1">
    <source>
        <dbReference type="Pfam" id="PF12937"/>
    </source>
</evidence>
<dbReference type="InterPro" id="IPR001810">
    <property type="entry name" value="F-box_dom"/>
</dbReference>
<comment type="caution">
    <text evidence="2">The sequence shown here is derived from an EMBL/GenBank/DDBJ whole genome shotgun (WGS) entry which is preliminary data.</text>
</comment>